<sequence length="267" mass="30024">MEAILKFTVIIPFYNQQRFVSETISSVLAAIRDEDEIIAIDDCSADATFSILQECAKNEPRLAVYKNDVNLRQVKTLNRAASMASGNILVVLGGDDLLGHGFVEQLIPHFDEGIDVAFSPVCFFHDISEINYSASCSRSNDTLSFYDALFGWGSKAGEKYSIIGCAIRKSTFLELGGFSENVVIEDHDFFLKATKHKKLLRLIGGRYAFYRQVPGSISSNMRRMIKEDYRVIKMHAHGATKYLAMSKRLLIFLAVFIKRQLRGKRGV</sequence>
<dbReference type="Gene3D" id="3.90.550.10">
    <property type="entry name" value="Spore Coat Polysaccharide Biosynthesis Protein SpsA, Chain A"/>
    <property type="match status" value="1"/>
</dbReference>
<dbReference type="InterPro" id="IPR050834">
    <property type="entry name" value="Glycosyltransf_2"/>
</dbReference>
<dbReference type="CDD" id="cd00761">
    <property type="entry name" value="Glyco_tranf_GTA_type"/>
    <property type="match status" value="1"/>
</dbReference>
<dbReference type="Proteomes" id="UP000615755">
    <property type="component" value="Unassembled WGS sequence"/>
</dbReference>
<dbReference type="InterPro" id="IPR001173">
    <property type="entry name" value="Glyco_trans_2-like"/>
</dbReference>
<dbReference type="EMBL" id="AQGV01000012">
    <property type="protein sequence ID" value="MBE0369273.1"/>
    <property type="molecule type" value="Genomic_DNA"/>
</dbReference>
<dbReference type="InterPro" id="IPR029044">
    <property type="entry name" value="Nucleotide-diphossugar_trans"/>
</dbReference>
<dbReference type="Pfam" id="PF00535">
    <property type="entry name" value="Glycos_transf_2"/>
    <property type="match status" value="1"/>
</dbReference>
<accession>A0ABR9EHP9</accession>
<feature type="domain" description="Glycosyltransferase 2-like" evidence="1">
    <location>
        <begin position="8"/>
        <end position="118"/>
    </location>
</feature>
<keyword evidence="3" id="KW-1185">Reference proteome</keyword>
<evidence type="ECO:0000313" key="2">
    <source>
        <dbReference type="EMBL" id="MBE0369273.1"/>
    </source>
</evidence>
<evidence type="ECO:0000259" key="1">
    <source>
        <dbReference type="Pfam" id="PF00535"/>
    </source>
</evidence>
<dbReference type="PANTHER" id="PTHR43685:SF2">
    <property type="entry name" value="GLYCOSYLTRANSFERASE 2-LIKE DOMAIN-CONTAINING PROTEIN"/>
    <property type="match status" value="1"/>
</dbReference>
<dbReference type="SUPFAM" id="SSF53448">
    <property type="entry name" value="Nucleotide-diphospho-sugar transferases"/>
    <property type="match status" value="1"/>
</dbReference>
<comment type="caution">
    <text evidence="2">The sequence shown here is derived from an EMBL/GenBank/DDBJ whole genome shotgun (WGS) entry which is preliminary data.</text>
</comment>
<protein>
    <recommendedName>
        <fullName evidence="1">Glycosyltransferase 2-like domain-containing protein</fullName>
    </recommendedName>
</protein>
<gene>
    <name evidence="2" type="ORF">PAUR_a3088</name>
</gene>
<proteinExistence type="predicted"/>
<name>A0ABR9EHP9_9GAMM</name>
<reference evidence="2 3" key="1">
    <citation type="submission" date="2015-03" db="EMBL/GenBank/DDBJ databases">
        <title>Genome sequence of Pseudoalteromonas aurantia.</title>
        <authorList>
            <person name="Xie B.-B."/>
            <person name="Rong J.-C."/>
            <person name="Qin Q.-L."/>
            <person name="Zhang Y.-Z."/>
        </authorList>
    </citation>
    <scope>NUCLEOTIDE SEQUENCE [LARGE SCALE GENOMIC DNA]</scope>
    <source>
        <strain evidence="2 3">208</strain>
    </source>
</reference>
<dbReference type="PANTHER" id="PTHR43685">
    <property type="entry name" value="GLYCOSYLTRANSFERASE"/>
    <property type="match status" value="1"/>
</dbReference>
<evidence type="ECO:0000313" key="3">
    <source>
        <dbReference type="Proteomes" id="UP000615755"/>
    </source>
</evidence>
<organism evidence="2 3">
    <name type="scientific">Pseudoalteromonas aurantia 208</name>
    <dbReference type="NCBI Taxonomy" id="1314867"/>
    <lineage>
        <taxon>Bacteria</taxon>
        <taxon>Pseudomonadati</taxon>
        <taxon>Pseudomonadota</taxon>
        <taxon>Gammaproteobacteria</taxon>
        <taxon>Alteromonadales</taxon>
        <taxon>Pseudoalteromonadaceae</taxon>
        <taxon>Pseudoalteromonas</taxon>
    </lineage>
</organism>